<comment type="caution">
    <text evidence="1">The sequence shown here is derived from an EMBL/GenBank/DDBJ whole genome shotgun (WGS) entry which is preliminary data.</text>
</comment>
<evidence type="ECO:0000313" key="1">
    <source>
        <dbReference type="EMBL" id="CAD5205456.1"/>
    </source>
</evidence>
<dbReference type="AlphaFoldDB" id="A0A811JQA8"/>
<gene>
    <name evidence="1" type="ORF">BOKJ2_LOCUS140</name>
</gene>
<keyword evidence="2" id="KW-1185">Reference proteome</keyword>
<dbReference type="Proteomes" id="UP000614601">
    <property type="component" value="Unassembled WGS sequence"/>
</dbReference>
<dbReference type="EMBL" id="CAJFDH010000001">
    <property type="protein sequence ID" value="CAD5205456.1"/>
    <property type="molecule type" value="Genomic_DNA"/>
</dbReference>
<accession>A0A811JQA8</accession>
<reference evidence="1" key="1">
    <citation type="submission" date="2020-09" db="EMBL/GenBank/DDBJ databases">
        <authorList>
            <person name="Kikuchi T."/>
        </authorList>
    </citation>
    <scope>NUCLEOTIDE SEQUENCE</scope>
    <source>
        <strain evidence="1">SH1</strain>
    </source>
</reference>
<protein>
    <submittedName>
        <fullName evidence="1">Uncharacterized protein</fullName>
    </submittedName>
</protein>
<evidence type="ECO:0000313" key="2">
    <source>
        <dbReference type="Proteomes" id="UP000614601"/>
    </source>
</evidence>
<sequence>MELERQLVEFKQAYQQQAQENLRLSKQLLTAGMAAVSEEDSIDLTNKKELTPVGTVSFGAPASSSVGLNKNISTGKMHIVRDQRFEYTKNYNLVVNQIMTAAPLHEASIKLDAALENVYGIKRRKQPALVSKRLPRTAGYCFEYDLEEVKISIKIRPKEGTTTMLPDQEEQRSKSPDSIRCVLSGWIQPNVDLVPTRRWAHFLQSICHQHLTHDSVARETVIRKHLGRGPFMGKVRLSLYDTVPNPKK</sequence>
<name>A0A811JQA8_9BILA</name>
<dbReference type="Proteomes" id="UP000783686">
    <property type="component" value="Unassembled WGS sequence"/>
</dbReference>
<dbReference type="EMBL" id="CAJFCW020000001">
    <property type="protein sequence ID" value="CAG9077507.1"/>
    <property type="molecule type" value="Genomic_DNA"/>
</dbReference>
<proteinExistence type="predicted"/>
<organism evidence="1 2">
    <name type="scientific">Bursaphelenchus okinawaensis</name>
    <dbReference type="NCBI Taxonomy" id="465554"/>
    <lineage>
        <taxon>Eukaryota</taxon>
        <taxon>Metazoa</taxon>
        <taxon>Ecdysozoa</taxon>
        <taxon>Nematoda</taxon>
        <taxon>Chromadorea</taxon>
        <taxon>Rhabditida</taxon>
        <taxon>Tylenchina</taxon>
        <taxon>Tylenchomorpha</taxon>
        <taxon>Aphelenchoidea</taxon>
        <taxon>Aphelenchoididae</taxon>
        <taxon>Bursaphelenchus</taxon>
    </lineage>
</organism>